<dbReference type="Proteomes" id="UP001589766">
    <property type="component" value="Unassembled WGS sequence"/>
</dbReference>
<evidence type="ECO:0000313" key="2">
    <source>
        <dbReference type="Proteomes" id="UP001589766"/>
    </source>
</evidence>
<proteinExistence type="predicted"/>
<evidence type="ECO:0000313" key="1">
    <source>
        <dbReference type="EMBL" id="MFC0248742.1"/>
    </source>
</evidence>
<reference evidence="1 2" key="1">
    <citation type="submission" date="2024-09" db="EMBL/GenBank/DDBJ databases">
        <authorList>
            <person name="Sun Q."/>
            <person name="Mori K."/>
        </authorList>
    </citation>
    <scope>NUCLEOTIDE SEQUENCE [LARGE SCALE GENOMIC DNA]</scope>
    <source>
        <strain evidence="1 2">CCM 7609</strain>
    </source>
</reference>
<organism evidence="1 2">
    <name type="scientific">Citricoccus parietis</name>
    <dbReference type="NCBI Taxonomy" id="592307"/>
    <lineage>
        <taxon>Bacteria</taxon>
        <taxon>Bacillati</taxon>
        <taxon>Actinomycetota</taxon>
        <taxon>Actinomycetes</taxon>
        <taxon>Micrococcales</taxon>
        <taxon>Micrococcaceae</taxon>
        <taxon>Citricoccus</taxon>
    </lineage>
</organism>
<comment type="caution">
    <text evidence="1">The sequence shown here is derived from an EMBL/GenBank/DDBJ whole genome shotgun (WGS) entry which is preliminary data.</text>
</comment>
<dbReference type="RefSeq" id="WP_378041332.1">
    <property type="nucleotide sequence ID" value="NZ_JBHLWH010000027.1"/>
</dbReference>
<gene>
    <name evidence="1" type="ORF">ACFFIO_09535</name>
</gene>
<sequence>MNEYTLEVTTAPVINGDWSVLRNVLDMVPGSILIEDPEEPMLVVPVTAANPMKAAKFMDGLSTLMGFSLVSGNITPTPTAEELGIELDDESPTHKTEVEKALERYVENDTSFSGRLTSEGRLVSA</sequence>
<keyword evidence="2" id="KW-1185">Reference proteome</keyword>
<name>A0ABV6F5F2_9MICC</name>
<protein>
    <submittedName>
        <fullName evidence="1">Uncharacterized protein</fullName>
    </submittedName>
</protein>
<accession>A0ABV6F5F2</accession>
<dbReference type="EMBL" id="JBHLWH010000027">
    <property type="protein sequence ID" value="MFC0248742.1"/>
    <property type="molecule type" value="Genomic_DNA"/>
</dbReference>